<dbReference type="Pfam" id="PF00392">
    <property type="entry name" value="GntR"/>
    <property type="match status" value="1"/>
</dbReference>
<dbReference type="SMART" id="SM00866">
    <property type="entry name" value="UTRA"/>
    <property type="match status" value="1"/>
</dbReference>
<dbReference type="EMBL" id="QFQD01000011">
    <property type="protein sequence ID" value="PZQ84318.1"/>
    <property type="molecule type" value="Genomic_DNA"/>
</dbReference>
<dbReference type="PANTHER" id="PTHR44846:SF16">
    <property type="entry name" value="TRANSCRIPTIONAL REGULATOR PHNF-RELATED"/>
    <property type="match status" value="1"/>
</dbReference>
<dbReference type="GO" id="GO:0006547">
    <property type="term" value="P:L-histidine metabolic process"/>
    <property type="evidence" value="ECO:0007669"/>
    <property type="project" value="UniProtKB-UniRule"/>
</dbReference>
<dbReference type="PANTHER" id="PTHR44846">
    <property type="entry name" value="MANNOSYL-D-GLYCERATE TRANSPORT/METABOLISM SYSTEM REPRESSOR MNGR-RELATED"/>
    <property type="match status" value="1"/>
</dbReference>
<dbReference type="NCBIfam" id="TIGR02018">
    <property type="entry name" value="his_ut_repres"/>
    <property type="match status" value="1"/>
</dbReference>
<dbReference type="FunFam" id="1.10.10.10:FF:000079">
    <property type="entry name" value="GntR family transcriptional regulator"/>
    <property type="match status" value="1"/>
</dbReference>
<reference evidence="6 7" key="1">
    <citation type="submission" date="2017-08" db="EMBL/GenBank/DDBJ databases">
        <title>Infants hospitalized years apart are colonized by the same room-sourced microbial strains.</title>
        <authorList>
            <person name="Brooks B."/>
            <person name="Olm M.R."/>
            <person name="Firek B.A."/>
            <person name="Baker R."/>
            <person name="Thomas B.C."/>
            <person name="Morowitz M.J."/>
            <person name="Banfield J.F."/>
        </authorList>
    </citation>
    <scope>NUCLEOTIDE SEQUENCE [LARGE SCALE GENOMIC DNA]</scope>
    <source>
        <strain evidence="6">S2_005_001_R2_27</strain>
    </source>
</reference>
<dbReference type="InterPro" id="IPR028978">
    <property type="entry name" value="Chorismate_lyase_/UTRA_dom_sf"/>
</dbReference>
<dbReference type="Gene3D" id="3.40.1410.10">
    <property type="entry name" value="Chorismate lyase-like"/>
    <property type="match status" value="1"/>
</dbReference>
<dbReference type="PROSITE" id="PS50949">
    <property type="entry name" value="HTH_GNTR"/>
    <property type="match status" value="1"/>
</dbReference>
<accession>A0A2W5R341</accession>
<dbReference type="AlphaFoldDB" id="A0A2W5R341"/>
<keyword evidence="1" id="KW-0805">Transcription regulation</keyword>
<feature type="domain" description="HTH gntR-type" evidence="5">
    <location>
        <begin position="9"/>
        <end position="77"/>
    </location>
</feature>
<dbReference type="CDD" id="cd07377">
    <property type="entry name" value="WHTH_GntR"/>
    <property type="match status" value="1"/>
</dbReference>
<evidence type="ECO:0000256" key="1">
    <source>
        <dbReference type="ARBA" id="ARBA00023015"/>
    </source>
</evidence>
<evidence type="ECO:0000256" key="3">
    <source>
        <dbReference type="ARBA" id="ARBA00023163"/>
    </source>
</evidence>
<dbReference type="Proteomes" id="UP000248887">
    <property type="component" value="Unassembled WGS sequence"/>
</dbReference>
<dbReference type="InterPro" id="IPR050679">
    <property type="entry name" value="Bact_HTH_transcr_reg"/>
</dbReference>
<evidence type="ECO:0000313" key="7">
    <source>
        <dbReference type="Proteomes" id="UP000248887"/>
    </source>
</evidence>
<gene>
    <name evidence="6" type="primary">hutC</name>
    <name evidence="6" type="ORF">DI549_05120</name>
</gene>
<dbReference type="SUPFAM" id="SSF46785">
    <property type="entry name" value="Winged helix' DNA-binding domain"/>
    <property type="match status" value="1"/>
</dbReference>
<organism evidence="6 7">
    <name type="scientific">Ancylobacter novellus</name>
    <name type="common">Thiobacillus novellus</name>
    <dbReference type="NCBI Taxonomy" id="921"/>
    <lineage>
        <taxon>Bacteria</taxon>
        <taxon>Pseudomonadati</taxon>
        <taxon>Pseudomonadota</taxon>
        <taxon>Alphaproteobacteria</taxon>
        <taxon>Hyphomicrobiales</taxon>
        <taxon>Xanthobacteraceae</taxon>
        <taxon>Ancylobacter</taxon>
    </lineage>
</organism>
<dbReference type="GO" id="GO:0003700">
    <property type="term" value="F:DNA-binding transcription factor activity"/>
    <property type="evidence" value="ECO:0007669"/>
    <property type="project" value="UniProtKB-UniRule"/>
</dbReference>
<evidence type="ECO:0000259" key="5">
    <source>
        <dbReference type="PROSITE" id="PS50949"/>
    </source>
</evidence>
<keyword evidence="2" id="KW-0238">DNA-binding</keyword>
<proteinExistence type="predicted"/>
<dbReference type="InterPro" id="IPR000524">
    <property type="entry name" value="Tscrpt_reg_HTH_GntR"/>
</dbReference>
<keyword evidence="3" id="KW-0804">Transcription</keyword>
<dbReference type="Gene3D" id="1.10.10.10">
    <property type="entry name" value="Winged helix-like DNA-binding domain superfamily/Winged helix DNA-binding domain"/>
    <property type="match status" value="1"/>
</dbReference>
<evidence type="ECO:0000256" key="2">
    <source>
        <dbReference type="ARBA" id="ARBA00023125"/>
    </source>
</evidence>
<dbReference type="InterPro" id="IPR011663">
    <property type="entry name" value="UTRA"/>
</dbReference>
<dbReference type="Pfam" id="PF07702">
    <property type="entry name" value="UTRA"/>
    <property type="match status" value="1"/>
</dbReference>
<evidence type="ECO:0000313" key="6">
    <source>
        <dbReference type="EMBL" id="PZQ84318.1"/>
    </source>
</evidence>
<protein>
    <recommendedName>
        <fullName evidence="4">Histidine utilization repressor</fullName>
    </recommendedName>
</protein>
<dbReference type="GO" id="GO:0003677">
    <property type="term" value="F:DNA binding"/>
    <property type="evidence" value="ECO:0007669"/>
    <property type="project" value="UniProtKB-UniRule"/>
</dbReference>
<dbReference type="SMART" id="SM00345">
    <property type="entry name" value="HTH_GNTR"/>
    <property type="match status" value="1"/>
</dbReference>
<name>A0A2W5R341_ANCNO</name>
<sequence length="241" mass="26609">MQTRAEPSQTLNQRIRADLETRILSGEWPPGHRIPFEHELMAQYGCARMTVNKVIAGLVAAGLIERRRRAGSFVARPRIHSAVLQIPDIEAEVAARGESYSYELISSRRRTATLADGIETARRGALEVLDITCRHFADGRPLALEERLIGLSTVPEAAEADFTSIAPGSWLLRHVPWTEAEHRIGAVNATSRVAESLGVAKGAACLSLERRTWRAGEIVTYVRQIFRGDAYSLVARFSPQG</sequence>
<dbReference type="InterPro" id="IPR010248">
    <property type="entry name" value="His_ut_repres"/>
</dbReference>
<dbReference type="InterPro" id="IPR036390">
    <property type="entry name" value="WH_DNA-bd_sf"/>
</dbReference>
<dbReference type="SUPFAM" id="SSF64288">
    <property type="entry name" value="Chorismate lyase-like"/>
    <property type="match status" value="1"/>
</dbReference>
<dbReference type="InterPro" id="IPR036388">
    <property type="entry name" value="WH-like_DNA-bd_sf"/>
</dbReference>
<dbReference type="GO" id="GO:0045892">
    <property type="term" value="P:negative regulation of DNA-templated transcription"/>
    <property type="evidence" value="ECO:0007669"/>
    <property type="project" value="UniProtKB-UniRule"/>
</dbReference>
<evidence type="ECO:0000256" key="4">
    <source>
        <dbReference type="NCBIfam" id="TIGR02018"/>
    </source>
</evidence>
<comment type="caution">
    <text evidence="6">The sequence shown here is derived from an EMBL/GenBank/DDBJ whole genome shotgun (WGS) entry which is preliminary data.</text>
</comment>